<dbReference type="GO" id="GO:0050660">
    <property type="term" value="F:flavin adenine dinucleotide binding"/>
    <property type="evidence" value="ECO:0007669"/>
    <property type="project" value="InterPro"/>
</dbReference>
<dbReference type="Gene3D" id="3.30.465.10">
    <property type="match status" value="1"/>
</dbReference>
<evidence type="ECO:0000259" key="1">
    <source>
        <dbReference type="Pfam" id="PF03471"/>
    </source>
</evidence>
<dbReference type="SUPFAM" id="SSF56176">
    <property type="entry name" value="FAD-binding/transporter-associated domain-like"/>
    <property type="match status" value="1"/>
</dbReference>
<dbReference type="EMBL" id="FPHT01000303">
    <property type="protein sequence ID" value="SFV83018.1"/>
    <property type="molecule type" value="Genomic_DNA"/>
</dbReference>
<dbReference type="AlphaFoldDB" id="A0A1W1DNI4"/>
<dbReference type="InterPro" id="IPR036318">
    <property type="entry name" value="FAD-bd_PCMH-like_sf"/>
</dbReference>
<dbReference type="InterPro" id="IPR016169">
    <property type="entry name" value="FAD-bd_PCMH_sub2"/>
</dbReference>
<dbReference type="InterPro" id="IPR005170">
    <property type="entry name" value="Transptr-assoc_dom"/>
</dbReference>
<dbReference type="Pfam" id="PF03471">
    <property type="entry name" value="CorC_HlyC"/>
    <property type="match status" value="1"/>
</dbReference>
<proteinExistence type="predicted"/>
<accession>A0A1W1DNI4</accession>
<name>A0A1W1DNI4_9ZZZZ</name>
<gene>
    <name evidence="2" type="ORF">MNB_SUP05-12-668</name>
</gene>
<reference evidence="2" key="1">
    <citation type="submission" date="2016-10" db="EMBL/GenBank/DDBJ databases">
        <authorList>
            <person name="de Groot N.N."/>
        </authorList>
    </citation>
    <scope>NUCLEOTIDE SEQUENCE</scope>
</reference>
<organism evidence="2">
    <name type="scientific">hydrothermal vent metagenome</name>
    <dbReference type="NCBI Taxonomy" id="652676"/>
    <lineage>
        <taxon>unclassified sequences</taxon>
        <taxon>metagenomes</taxon>
        <taxon>ecological metagenomes</taxon>
    </lineage>
</organism>
<evidence type="ECO:0000313" key="2">
    <source>
        <dbReference type="EMBL" id="SFV83018.1"/>
    </source>
</evidence>
<feature type="domain" description="Transporter-associated" evidence="1">
    <location>
        <begin position="6"/>
        <end position="52"/>
    </location>
</feature>
<protein>
    <submittedName>
        <fullName evidence="2">Magnesium and cobalt efflux protein CorC</fullName>
    </submittedName>
</protein>
<sequence length="53" mass="5935">MSVAKAKTLNGLILETLQSIPKRDISLKVDNILIEIMQISDQTIKLVKLTKLD</sequence>